<evidence type="ECO:0000313" key="3">
    <source>
        <dbReference type="Proteomes" id="UP000199063"/>
    </source>
</evidence>
<dbReference type="GeneID" id="40832557"/>
<keyword evidence="1" id="KW-0472">Membrane</keyword>
<gene>
    <name evidence="2" type="ORF">SAMN05444921_120113</name>
</gene>
<reference evidence="3" key="1">
    <citation type="submission" date="2016-10" db="EMBL/GenBank/DDBJ databases">
        <authorList>
            <person name="Varghese N."/>
            <person name="Submissions S."/>
        </authorList>
    </citation>
    <scope>NUCLEOTIDE SEQUENCE [LARGE SCALE GENOMIC DNA]</scope>
    <source>
        <strain evidence="3">CGMCC 4.7042</strain>
    </source>
</reference>
<keyword evidence="1" id="KW-0812">Transmembrane</keyword>
<accession>A0A1G9Z3S1</accession>
<dbReference type="OrthoDB" id="3543503at2"/>
<dbReference type="AlphaFoldDB" id="A0A1G9Z3S1"/>
<evidence type="ECO:0000256" key="1">
    <source>
        <dbReference type="SAM" id="Phobius"/>
    </source>
</evidence>
<keyword evidence="1" id="KW-1133">Transmembrane helix</keyword>
<dbReference type="RefSeq" id="WP_017950017.1">
    <property type="nucleotide sequence ID" value="NZ_CBDRGB010000038.1"/>
</dbReference>
<dbReference type="Proteomes" id="UP000199063">
    <property type="component" value="Unassembled WGS sequence"/>
</dbReference>
<organism evidence="2 3">
    <name type="scientific">Streptomyces wuyuanensis</name>
    <dbReference type="NCBI Taxonomy" id="1196353"/>
    <lineage>
        <taxon>Bacteria</taxon>
        <taxon>Bacillati</taxon>
        <taxon>Actinomycetota</taxon>
        <taxon>Actinomycetes</taxon>
        <taxon>Kitasatosporales</taxon>
        <taxon>Streptomycetaceae</taxon>
        <taxon>Streptomyces</taxon>
    </lineage>
</organism>
<sequence>MSTGAKIAIGGVAVGLLLIPLIGFWMSLLVIVGVPAVAYFALDPSQRRRLRRINNRKQIGR</sequence>
<dbReference type="EMBL" id="FNHI01000020">
    <property type="protein sequence ID" value="SDN15595.1"/>
    <property type="molecule type" value="Genomic_DNA"/>
</dbReference>
<feature type="transmembrane region" description="Helical" evidence="1">
    <location>
        <begin position="12"/>
        <end position="42"/>
    </location>
</feature>
<keyword evidence="3" id="KW-1185">Reference proteome</keyword>
<evidence type="ECO:0000313" key="2">
    <source>
        <dbReference type="EMBL" id="SDN15595.1"/>
    </source>
</evidence>
<name>A0A1G9Z3S1_9ACTN</name>
<proteinExistence type="predicted"/>
<dbReference type="STRING" id="1196353.SAMN05444921_120113"/>
<protein>
    <submittedName>
        <fullName evidence="2">Uncharacterized protein</fullName>
    </submittedName>
</protein>